<evidence type="ECO:0000313" key="11">
    <source>
        <dbReference type="Proteomes" id="UP001301350"/>
    </source>
</evidence>
<dbReference type="InterPro" id="IPR036869">
    <property type="entry name" value="J_dom_sf"/>
</dbReference>
<evidence type="ECO:0000256" key="4">
    <source>
        <dbReference type="ARBA" id="ARBA00022833"/>
    </source>
</evidence>
<dbReference type="PROSITE" id="PS00636">
    <property type="entry name" value="DNAJ_1"/>
    <property type="match status" value="1"/>
</dbReference>
<dbReference type="Pfam" id="PF00684">
    <property type="entry name" value="DnaJ_CXXCXGXG"/>
    <property type="match status" value="1"/>
</dbReference>
<feature type="region of interest" description="Disordered" evidence="7">
    <location>
        <begin position="170"/>
        <end position="193"/>
    </location>
</feature>
<keyword evidence="3 6" id="KW-0863">Zinc-finger</keyword>
<keyword evidence="2" id="KW-0677">Repeat</keyword>
<keyword evidence="1 6" id="KW-0479">Metal-binding</keyword>
<dbReference type="FunFam" id="2.60.260.20:FF:000005">
    <property type="entry name" value="Chaperone protein dnaJ 1, mitochondrial"/>
    <property type="match status" value="1"/>
</dbReference>
<dbReference type="InterPro" id="IPR001305">
    <property type="entry name" value="HSP_DnaJ_Cys-rich_dom"/>
</dbReference>
<feature type="domain" description="CR-type" evidence="9">
    <location>
        <begin position="255"/>
        <end position="334"/>
    </location>
</feature>
<dbReference type="GO" id="GO:0005524">
    <property type="term" value="F:ATP binding"/>
    <property type="evidence" value="ECO:0007669"/>
    <property type="project" value="InterPro"/>
</dbReference>
<dbReference type="InterPro" id="IPR002939">
    <property type="entry name" value="DnaJ_C"/>
</dbReference>
<dbReference type="GO" id="GO:0008270">
    <property type="term" value="F:zinc ion binding"/>
    <property type="evidence" value="ECO:0007669"/>
    <property type="project" value="UniProtKB-KW"/>
</dbReference>
<dbReference type="SMART" id="SM00271">
    <property type="entry name" value="DnaJ"/>
    <property type="match status" value="1"/>
</dbReference>
<dbReference type="InterPro" id="IPR008971">
    <property type="entry name" value="HSP40/DnaJ_pept-bd"/>
</dbReference>
<evidence type="ECO:0000313" key="10">
    <source>
        <dbReference type="EMBL" id="KAK4537933.1"/>
    </source>
</evidence>
<proteinExistence type="inferred from homology"/>
<dbReference type="SUPFAM" id="SSF46565">
    <property type="entry name" value="Chaperone J-domain"/>
    <property type="match status" value="1"/>
</dbReference>
<comment type="caution">
    <text evidence="10">The sequence shown here is derived from an EMBL/GenBank/DDBJ whole genome shotgun (WGS) entry which is preliminary data.</text>
</comment>
<dbReference type="Pfam" id="PF00226">
    <property type="entry name" value="DnaJ"/>
    <property type="match status" value="1"/>
</dbReference>
<evidence type="ECO:0000259" key="9">
    <source>
        <dbReference type="PROSITE" id="PS51188"/>
    </source>
</evidence>
<feature type="region of interest" description="Disordered" evidence="7">
    <location>
        <begin position="66"/>
        <end position="85"/>
    </location>
</feature>
<dbReference type="EMBL" id="JANCYW010000015">
    <property type="protein sequence ID" value="KAK4537933.1"/>
    <property type="molecule type" value="Genomic_DNA"/>
</dbReference>
<protein>
    <submittedName>
        <fullName evidence="10">Uncharacterized protein</fullName>
    </submittedName>
</protein>
<gene>
    <name evidence="10" type="ORF">CDCA_CDCA15G3958</name>
</gene>
<keyword evidence="11" id="KW-1185">Reference proteome</keyword>
<feature type="region of interest" description="Disordered" evidence="7">
    <location>
        <begin position="476"/>
        <end position="504"/>
    </location>
</feature>
<dbReference type="NCBIfam" id="NF008035">
    <property type="entry name" value="PRK10767.1"/>
    <property type="match status" value="1"/>
</dbReference>
<name>A0AAV9J1M5_CYACA</name>
<evidence type="ECO:0000256" key="1">
    <source>
        <dbReference type="ARBA" id="ARBA00022723"/>
    </source>
</evidence>
<dbReference type="InterPro" id="IPR001623">
    <property type="entry name" value="DnaJ_domain"/>
</dbReference>
<dbReference type="CDD" id="cd10747">
    <property type="entry name" value="DnaJ_C"/>
    <property type="match status" value="1"/>
</dbReference>
<dbReference type="Gene3D" id="2.60.260.20">
    <property type="entry name" value="Urease metallochaperone UreE, N-terminal domain"/>
    <property type="match status" value="2"/>
</dbReference>
<sequence length="521" mass="55618">MRTPALALWRAGQRGWRSVRPSPSGIGLSERVGECWRALQWRASGNEQFGGRFEGGEPLARHRAAARNSGWTPAHPRWRPCARAKTRSQRYVSSSAAASAAQRDPYEVLGVSRSATTAEIKKAFYKLAKEVHPDTGPKGDKARFAEINAAYELLSDEKRRRQYDQYGLRDGEEAEAAGSSWGRSGGFGTGPGMSAEEILRQFSDFFGSGPGGFGEADAAGMDGGRGGGGGGFGVFSRGSNVEVRLDLSFMEAAHGTEKTVQVPCTVECAACGGTGAAGGRAESAACGQCRGTGQERYQRGFFAFQTTCRRCGGSGRVLRNACSACRGSGVSHGIRTASVRVPAGVDSGQTLRVSGKGEAAPHGGPAGDLFVRVNVLEDPYFHREGPHLHVVAPITFADAALGGSVRVRTLDGDTEVKVPRGTQTDDVRVMRGRGIAKLGNSGHGNQYVHFRIQVPTELTPRERELVEALRHADLERRRQRQEAASDGRARSRSGTADEEAAAATSKNFFRRLKSLFASGGE</sequence>
<dbReference type="GO" id="GO:0031072">
    <property type="term" value="F:heat shock protein binding"/>
    <property type="evidence" value="ECO:0007669"/>
    <property type="project" value="InterPro"/>
</dbReference>
<evidence type="ECO:0000256" key="2">
    <source>
        <dbReference type="ARBA" id="ARBA00022737"/>
    </source>
</evidence>
<keyword evidence="4 6" id="KW-0862">Zinc</keyword>
<dbReference type="GO" id="GO:0009408">
    <property type="term" value="P:response to heat"/>
    <property type="evidence" value="ECO:0007669"/>
    <property type="project" value="InterPro"/>
</dbReference>
<evidence type="ECO:0000256" key="7">
    <source>
        <dbReference type="SAM" id="MobiDB-lite"/>
    </source>
</evidence>
<dbReference type="Gene3D" id="1.10.287.110">
    <property type="entry name" value="DnaJ domain"/>
    <property type="match status" value="1"/>
</dbReference>
<dbReference type="SUPFAM" id="SSF57938">
    <property type="entry name" value="DnaJ/Hsp40 cysteine-rich domain"/>
    <property type="match status" value="1"/>
</dbReference>
<organism evidence="10 11">
    <name type="scientific">Cyanidium caldarium</name>
    <name type="common">Red alga</name>
    <dbReference type="NCBI Taxonomy" id="2771"/>
    <lineage>
        <taxon>Eukaryota</taxon>
        <taxon>Rhodophyta</taxon>
        <taxon>Bangiophyceae</taxon>
        <taxon>Cyanidiales</taxon>
        <taxon>Cyanidiaceae</taxon>
        <taxon>Cyanidium</taxon>
    </lineage>
</organism>
<dbReference type="GO" id="GO:0051082">
    <property type="term" value="F:unfolded protein binding"/>
    <property type="evidence" value="ECO:0007669"/>
    <property type="project" value="InterPro"/>
</dbReference>
<dbReference type="PANTHER" id="PTHR43096">
    <property type="entry name" value="DNAJ HOMOLOG 1, MITOCHONDRIAL-RELATED"/>
    <property type="match status" value="1"/>
</dbReference>
<keyword evidence="5" id="KW-0143">Chaperone</keyword>
<feature type="domain" description="J" evidence="8">
    <location>
        <begin position="104"/>
        <end position="167"/>
    </location>
</feature>
<dbReference type="PROSITE" id="PS50076">
    <property type="entry name" value="DNAJ_2"/>
    <property type="match status" value="1"/>
</dbReference>
<dbReference type="InterPro" id="IPR036410">
    <property type="entry name" value="HSP_DnaJ_Cys-rich_dom_sf"/>
</dbReference>
<dbReference type="PRINTS" id="PR00625">
    <property type="entry name" value="JDOMAIN"/>
</dbReference>
<dbReference type="AlphaFoldDB" id="A0AAV9J1M5"/>
<reference evidence="10 11" key="1">
    <citation type="submission" date="2022-07" db="EMBL/GenBank/DDBJ databases">
        <title>Genome-wide signatures of adaptation to extreme environments.</title>
        <authorList>
            <person name="Cho C.H."/>
            <person name="Yoon H.S."/>
        </authorList>
    </citation>
    <scope>NUCLEOTIDE SEQUENCE [LARGE SCALE GENOMIC DNA]</scope>
    <source>
        <strain evidence="10 11">DBV 063 E5</strain>
    </source>
</reference>
<dbReference type="InterPro" id="IPR012724">
    <property type="entry name" value="DnaJ"/>
</dbReference>
<dbReference type="PANTHER" id="PTHR43096:SF52">
    <property type="entry name" value="DNAJ HOMOLOG 1, MITOCHONDRIAL-RELATED"/>
    <property type="match status" value="1"/>
</dbReference>
<dbReference type="PROSITE" id="PS51188">
    <property type="entry name" value="ZF_CR"/>
    <property type="match status" value="1"/>
</dbReference>
<dbReference type="CDD" id="cd10719">
    <property type="entry name" value="DnaJ_zf"/>
    <property type="match status" value="1"/>
</dbReference>
<accession>A0AAV9J1M5</accession>
<evidence type="ECO:0000256" key="6">
    <source>
        <dbReference type="PROSITE-ProRule" id="PRU00546"/>
    </source>
</evidence>
<dbReference type="GO" id="GO:0042026">
    <property type="term" value="P:protein refolding"/>
    <property type="evidence" value="ECO:0007669"/>
    <property type="project" value="TreeGrafter"/>
</dbReference>
<dbReference type="Pfam" id="PF01556">
    <property type="entry name" value="DnaJ_C"/>
    <property type="match status" value="1"/>
</dbReference>
<evidence type="ECO:0000259" key="8">
    <source>
        <dbReference type="PROSITE" id="PS50076"/>
    </source>
</evidence>
<dbReference type="CDD" id="cd06257">
    <property type="entry name" value="DnaJ"/>
    <property type="match status" value="1"/>
</dbReference>
<feature type="zinc finger region" description="CR-type" evidence="6">
    <location>
        <begin position="255"/>
        <end position="334"/>
    </location>
</feature>
<dbReference type="InterPro" id="IPR018253">
    <property type="entry name" value="DnaJ_domain_CS"/>
</dbReference>
<dbReference type="Proteomes" id="UP001301350">
    <property type="component" value="Unassembled WGS sequence"/>
</dbReference>
<dbReference type="SUPFAM" id="SSF49493">
    <property type="entry name" value="HSP40/DnaJ peptide-binding domain"/>
    <property type="match status" value="2"/>
</dbReference>
<evidence type="ECO:0000256" key="5">
    <source>
        <dbReference type="ARBA" id="ARBA00023186"/>
    </source>
</evidence>
<feature type="compositionally biased region" description="Basic and acidic residues" evidence="7">
    <location>
        <begin position="476"/>
        <end position="489"/>
    </location>
</feature>
<dbReference type="Gene3D" id="2.10.230.10">
    <property type="entry name" value="Heat shock protein DnaJ, cysteine-rich domain"/>
    <property type="match status" value="1"/>
</dbReference>
<dbReference type="GO" id="GO:0005737">
    <property type="term" value="C:cytoplasm"/>
    <property type="evidence" value="ECO:0007669"/>
    <property type="project" value="TreeGrafter"/>
</dbReference>
<evidence type="ECO:0000256" key="3">
    <source>
        <dbReference type="ARBA" id="ARBA00022771"/>
    </source>
</evidence>
<feature type="compositionally biased region" description="Basic residues" evidence="7">
    <location>
        <begin position="76"/>
        <end position="85"/>
    </location>
</feature>
<dbReference type="HAMAP" id="MF_01152">
    <property type="entry name" value="DnaJ"/>
    <property type="match status" value="1"/>
</dbReference>